<reference evidence="1" key="1">
    <citation type="journal article" date="2018" name="Aquaculture">
        <title>Complete genome sequence of a white spot syndrome virus associated with a disease incursion in Australia.</title>
        <authorList>
            <person name="Oakey J."/>
            <person name="Smith C.S."/>
        </authorList>
    </citation>
    <scope>NUCLEOTIDE SEQUENCE [LARGE SCALE GENOMIC DNA]</scope>
    <source>
        <strain evidence="1">WSSV-AU</strain>
    </source>
</reference>
<dbReference type="EMBL" id="MF768985">
    <property type="protein sequence ID" value="ATU83553.1"/>
    <property type="molecule type" value="Genomic_DNA"/>
</dbReference>
<accession>A0A2D3I595</accession>
<proteinExistence type="predicted"/>
<name>A0A2D3I595_9VIRU</name>
<protein>
    <submittedName>
        <fullName evidence="1">ORF44</fullName>
    </submittedName>
</protein>
<dbReference type="Proteomes" id="UP000267516">
    <property type="component" value="Segment"/>
</dbReference>
<evidence type="ECO:0000313" key="1">
    <source>
        <dbReference type="EMBL" id="ATU83553.1"/>
    </source>
</evidence>
<sequence length="125" mass="14627">MKRRWSLIIILLQFISFGNCSVLEFQEIVDNVKLFTLSQFFIHHITRCPDGFFHHSQRRCSTFNQIHQQFLPSSPHCDEFVGVPAPGTFSVLRLDRTKSRHHVLGFAAITFYTYSNWNINIALIQ</sequence>
<organism evidence="1">
    <name type="scientific">White spot syndrome virus</name>
    <dbReference type="NCBI Taxonomy" id="342409"/>
    <lineage>
        <taxon>Viruses</taxon>
        <taxon>Viruses incertae sedis</taxon>
        <taxon>Naldaviricetes</taxon>
        <taxon>Nimaviridae</taxon>
        <taxon>Whispovirus</taxon>
    </lineage>
</organism>